<keyword evidence="3" id="KW-1185">Reference proteome</keyword>
<proteinExistence type="predicted"/>
<evidence type="ECO:0000313" key="2">
    <source>
        <dbReference type="EMBL" id="KAG0649954.1"/>
    </source>
</evidence>
<protein>
    <recommendedName>
        <fullName evidence="4">Modin</fullName>
    </recommendedName>
</protein>
<evidence type="ECO:0008006" key="4">
    <source>
        <dbReference type="Google" id="ProtNLM"/>
    </source>
</evidence>
<name>A0A9P6VLV9_9HELO</name>
<sequence>MGFDNLNQNVFGLVALIVSLVALVSTVLQVLQQYYSDAEGYRRCADSVMGLWSSGTRRRIRWSEFRFEVLFETPVIFLSSPENRRGPIKERDIYYIDGTDESYIKTQVRGKTAQKEVDAQISRVHTADDERATWVNLLSMLQREEEDSREWDKNQMVKTPPKNPARIIKPPDYRLVVGMQKKTRSWDFMPGSITKPYATSAVCHLIEMAAVMGMYWKLFDPNLWNLRAEGNGFILTSTTVHGLGVMVVFSITGKSEFTDRRVIPCEEIKQLAFGTVPNIFEDDEYLRREKDAQSLDLVFGANDEVAATLESLGCHSETIKRYEQDHKHIFSVSFEIIGMLGKVFRIRGSSFRMLPNPTSDPMVKQVGRKPAWKIARLMHVFQDKLKELLDGSSPNFPQSWSQNNPVPCPQKTRILLNAASTAEGFVTDHPITIISTQWQTISSLGCADEAYLSIESREAVHDAVDKVDMYLLGLQQAVILSVVVAHLNNVLEVLSNPDSPLNTIVLANKEEMLLSHYFYELRPAVIGNLDAKGKPLTREEKDVRNTIWISLIFRMLCWLLLHDFDKADVKIVPSDLMGSRMPIFIS</sequence>
<comment type="caution">
    <text evidence="2">The sequence shown here is derived from an EMBL/GenBank/DDBJ whole genome shotgun (WGS) entry which is preliminary data.</text>
</comment>
<keyword evidence="1" id="KW-1133">Transmembrane helix</keyword>
<dbReference type="OrthoDB" id="5227693at2759"/>
<organism evidence="2 3">
    <name type="scientific">Hyphodiscus hymeniophilus</name>
    <dbReference type="NCBI Taxonomy" id="353542"/>
    <lineage>
        <taxon>Eukaryota</taxon>
        <taxon>Fungi</taxon>
        <taxon>Dikarya</taxon>
        <taxon>Ascomycota</taxon>
        <taxon>Pezizomycotina</taxon>
        <taxon>Leotiomycetes</taxon>
        <taxon>Helotiales</taxon>
        <taxon>Hyphodiscaceae</taxon>
        <taxon>Hyphodiscus</taxon>
    </lineage>
</organism>
<dbReference type="Proteomes" id="UP000785200">
    <property type="component" value="Unassembled WGS sequence"/>
</dbReference>
<accession>A0A9P6VLV9</accession>
<dbReference type="AlphaFoldDB" id="A0A9P6VLV9"/>
<keyword evidence="1" id="KW-0812">Transmembrane</keyword>
<evidence type="ECO:0000256" key="1">
    <source>
        <dbReference type="SAM" id="Phobius"/>
    </source>
</evidence>
<reference evidence="2" key="1">
    <citation type="submission" date="2019-07" db="EMBL/GenBank/DDBJ databases">
        <title>Hyphodiscus hymeniophilus genome sequencing and assembly.</title>
        <authorList>
            <person name="Kramer G."/>
            <person name="Nodwell J."/>
        </authorList>
    </citation>
    <scope>NUCLEOTIDE SEQUENCE</scope>
    <source>
        <strain evidence="2">ATCC 34498</strain>
    </source>
</reference>
<evidence type="ECO:0000313" key="3">
    <source>
        <dbReference type="Proteomes" id="UP000785200"/>
    </source>
</evidence>
<gene>
    <name evidence="2" type="ORF">D0Z07_3583</name>
</gene>
<dbReference type="EMBL" id="VNKQ01000007">
    <property type="protein sequence ID" value="KAG0649954.1"/>
    <property type="molecule type" value="Genomic_DNA"/>
</dbReference>
<feature type="transmembrane region" description="Helical" evidence="1">
    <location>
        <begin position="12"/>
        <end position="31"/>
    </location>
</feature>
<keyword evidence="1" id="KW-0472">Membrane</keyword>